<dbReference type="Proteomes" id="UP000011991">
    <property type="component" value="Unassembled WGS sequence"/>
</dbReference>
<evidence type="ECO:0000313" key="5">
    <source>
        <dbReference type="Proteomes" id="UP000011991"/>
    </source>
</evidence>
<dbReference type="EMBL" id="ANOG01000961">
    <property type="protein sequence ID" value="EMI16416.1"/>
    <property type="molecule type" value="Genomic_DNA"/>
</dbReference>
<keyword evidence="1 4" id="KW-0808">Transferase</keyword>
<dbReference type="Pfam" id="PF00685">
    <property type="entry name" value="Sulfotransfer_1"/>
    <property type="match status" value="1"/>
</dbReference>
<keyword evidence="5" id="KW-1185">Reference proteome</keyword>
<dbReference type="GO" id="GO:0008146">
    <property type="term" value="F:sulfotransferase activity"/>
    <property type="evidence" value="ECO:0007669"/>
    <property type="project" value="InterPro"/>
</dbReference>
<accession>M5RBH6</accession>
<dbReference type="AlphaFoldDB" id="M5RBH6"/>
<organism evidence="4 5">
    <name type="scientific">Rhodopirellula maiorica SM1</name>
    <dbReference type="NCBI Taxonomy" id="1265738"/>
    <lineage>
        <taxon>Bacteria</taxon>
        <taxon>Pseudomonadati</taxon>
        <taxon>Planctomycetota</taxon>
        <taxon>Planctomycetia</taxon>
        <taxon>Pirellulales</taxon>
        <taxon>Pirellulaceae</taxon>
        <taxon>Novipirellula</taxon>
    </lineage>
</organism>
<proteinExistence type="predicted"/>
<dbReference type="InterPro" id="IPR000863">
    <property type="entry name" value="Sulfotransferase_dom"/>
</dbReference>
<dbReference type="PANTHER" id="PTHR10605">
    <property type="entry name" value="HEPARAN SULFATE SULFOTRANSFERASE"/>
    <property type="match status" value="1"/>
</dbReference>
<dbReference type="OrthoDB" id="9797480at2"/>
<evidence type="ECO:0000259" key="3">
    <source>
        <dbReference type="Pfam" id="PF00685"/>
    </source>
</evidence>
<dbReference type="Gene3D" id="3.40.50.300">
    <property type="entry name" value="P-loop containing nucleotide triphosphate hydrolases"/>
    <property type="match status" value="1"/>
</dbReference>
<feature type="domain" description="Sulfotransferase" evidence="3">
    <location>
        <begin position="6"/>
        <end position="177"/>
    </location>
</feature>
<dbReference type="PATRIC" id="fig|1265738.3.peg.6653"/>
<dbReference type="SUPFAM" id="SSF52540">
    <property type="entry name" value="P-loop containing nucleoside triphosphate hydrolases"/>
    <property type="match status" value="1"/>
</dbReference>
<evidence type="ECO:0000256" key="2">
    <source>
        <dbReference type="ARBA" id="ARBA00023180"/>
    </source>
</evidence>
<protein>
    <submittedName>
        <fullName evidence="4">Sulfotransferase protein</fullName>
    </submittedName>
</protein>
<dbReference type="InterPro" id="IPR027417">
    <property type="entry name" value="P-loop_NTPase"/>
</dbReference>
<dbReference type="PANTHER" id="PTHR10605:SF56">
    <property type="entry name" value="BIFUNCTIONAL HEPARAN SULFATE N-DEACETYLASE_N-SULFOTRANSFERASE"/>
    <property type="match status" value="1"/>
</dbReference>
<dbReference type="RefSeq" id="WP_008706748.1">
    <property type="nucleotide sequence ID" value="NZ_ANOG01000961.1"/>
</dbReference>
<reference evidence="4 5" key="1">
    <citation type="journal article" date="2013" name="Mar. Genomics">
        <title>Expression of sulfatases in Rhodopirellula baltica and the diversity of sulfatases in the genus Rhodopirellula.</title>
        <authorList>
            <person name="Wegner C.E."/>
            <person name="Richter-Heitmann T."/>
            <person name="Klindworth A."/>
            <person name="Klockow C."/>
            <person name="Richter M."/>
            <person name="Achstetter T."/>
            <person name="Glockner F.O."/>
            <person name="Harder J."/>
        </authorList>
    </citation>
    <scope>NUCLEOTIDE SEQUENCE [LARGE SCALE GENOMIC DNA]</scope>
    <source>
        <strain evidence="4 5">SM1</strain>
    </source>
</reference>
<evidence type="ECO:0000256" key="1">
    <source>
        <dbReference type="ARBA" id="ARBA00022679"/>
    </source>
</evidence>
<evidence type="ECO:0000313" key="4">
    <source>
        <dbReference type="EMBL" id="EMI16416.1"/>
    </source>
</evidence>
<dbReference type="InterPro" id="IPR037359">
    <property type="entry name" value="NST/OST"/>
</dbReference>
<gene>
    <name evidence="4" type="ORF">RMSM_06659</name>
</gene>
<comment type="caution">
    <text evidence="4">The sequence shown here is derived from an EMBL/GenBank/DDBJ whole genome shotgun (WGS) entry which is preliminary data.</text>
</comment>
<name>M5RBH6_9BACT</name>
<sequence>MSRRPNFIYIGTSKAGSTWLFDLLSRHPDVFMTPVKGLYFFDHHFEKGWQWYLEHFAEAAKEKIVGEISHSYLYSSRACEQIAEMDPNIQLMVCLREPMDRAFSMYLDGIRNEKWTGSFEQRCGDTSEIIEEGCYAKFLQPYLDRFPRDQIHITLFDDLKRDPERYAAGVCDALGISHLPLGPRMRTKVMPACLPRNKHLAAFSKQMSQTCRRLGWKKLRGRVKRSRLVRSLIYREVADDDRATVSPEAHAELKQLFTPEVQRLEELLGMNLCDRWGYKRTHETLNSRKACVPYQ</sequence>
<keyword evidence="2" id="KW-0325">Glycoprotein</keyword>